<keyword evidence="3 11" id="KW-1003">Cell membrane</keyword>
<proteinExistence type="inferred from homology"/>
<dbReference type="PANTHER" id="PTHR24220">
    <property type="entry name" value="IMPORT ATP-BINDING PROTEIN"/>
    <property type="match status" value="1"/>
</dbReference>
<dbReference type="PANTHER" id="PTHR24220:SF470">
    <property type="entry name" value="CELL DIVISION ATP-BINDING PROTEIN FTSE"/>
    <property type="match status" value="1"/>
</dbReference>
<evidence type="ECO:0000256" key="8">
    <source>
        <dbReference type="ARBA" id="ARBA00023306"/>
    </source>
</evidence>
<organism evidence="13 14">
    <name type="scientific">Flaviflexus ciconiae</name>
    <dbReference type="NCBI Taxonomy" id="2496867"/>
    <lineage>
        <taxon>Bacteria</taxon>
        <taxon>Bacillati</taxon>
        <taxon>Actinomycetota</taxon>
        <taxon>Actinomycetes</taxon>
        <taxon>Actinomycetales</taxon>
        <taxon>Actinomycetaceae</taxon>
        <taxon>Flaviflexus</taxon>
    </lineage>
</organism>
<evidence type="ECO:0000256" key="6">
    <source>
        <dbReference type="ARBA" id="ARBA00022840"/>
    </source>
</evidence>
<dbReference type="InterPro" id="IPR017871">
    <property type="entry name" value="ABC_transporter-like_CS"/>
</dbReference>
<comment type="subunit">
    <text evidence="10 11">Homodimer. Forms a membrane-associated complex with FtsX.</text>
</comment>
<dbReference type="AlphaFoldDB" id="A0A3S9PX07"/>
<dbReference type="NCBIfam" id="TIGR02673">
    <property type="entry name" value="FtsE"/>
    <property type="match status" value="1"/>
</dbReference>
<comment type="similarity">
    <text evidence="1 11">Belongs to the ABC transporter superfamily.</text>
</comment>
<dbReference type="GO" id="GO:0022857">
    <property type="term" value="F:transmembrane transporter activity"/>
    <property type="evidence" value="ECO:0007669"/>
    <property type="project" value="TreeGrafter"/>
</dbReference>
<keyword evidence="8 11" id="KW-0131">Cell cycle</keyword>
<dbReference type="GO" id="GO:0005886">
    <property type="term" value="C:plasma membrane"/>
    <property type="evidence" value="ECO:0007669"/>
    <property type="project" value="UniProtKB-SubCell"/>
</dbReference>
<comment type="function">
    <text evidence="9">Part of the ABC transporter FtsEX involved in cellular division. Has ATPase activity.</text>
</comment>
<dbReference type="InterPro" id="IPR015854">
    <property type="entry name" value="ABC_transpr_LolD-like"/>
</dbReference>
<dbReference type="SMART" id="SM00382">
    <property type="entry name" value="AAA"/>
    <property type="match status" value="1"/>
</dbReference>
<comment type="subcellular location">
    <subcellularLocation>
        <location evidence="11">Cell membrane</location>
        <topology evidence="11">Peripheral membrane protein</topology>
        <orientation evidence="11">Cytoplasmic side</orientation>
    </subcellularLocation>
</comment>
<evidence type="ECO:0000256" key="4">
    <source>
        <dbReference type="ARBA" id="ARBA00022618"/>
    </source>
</evidence>
<dbReference type="InterPro" id="IPR005286">
    <property type="entry name" value="Cell_div_FtsE"/>
</dbReference>
<dbReference type="KEGG" id="flh:EJ997_05520"/>
<dbReference type="Gene3D" id="3.40.50.300">
    <property type="entry name" value="P-loop containing nucleotide triphosphate hydrolases"/>
    <property type="match status" value="1"/>
</dbReference>
<protein>
    <recommendedName>
        <fullName evidence="2 11">Cell division ATP-binding protein FtsE</fullName>
    </recommendedName>
</protein>
<gene>
    <name evidence="11 13" type="primary">ftsE</name>
    <name evidence="13" type="ORF">EJ997_05520</name>
</gene>
<evidence type="ECO:0000256" key="10">
    <source>
        <dbReference type="ARBA" id="ARBA00063837"/>
    </source>
</evidence>
<dbReference type="PROSITE" id="PS00211">
    <property type="entry name" value="ABC_TRANSPORTER_1"/>
    <property type="match status" value="1"/>
</dbReference>
<dbReference type="InterPro" id="IPR027417">
    <property type="entry name" value="P-loop_NTPase"/>
</dbReference>
<evidence type="ECO:0000259" key="12">
    <source>
        <dbReference type="PROSITE" id="PS50893"/>
    </source>
</evidence>
<keyword evidence="7 11" id="KW-0472">Membrane</keyword>
<dbReference type="RefSeq" id="WP_126703682.1">
    <property type="nucleotide sequence ID" value="NZ_CP034593.1"/>
</dbReference>
<dbReference type="FunFam" id="3.40.50.300:FF:000056">
    <property type="entry name" value="Cell division ATP-binding protein FtsE"/>
    <property type="match status" value="1"/>
</dbReference>
<sequence length="231" mass="25582">MITFQNVTKKYQTGAQPALDDVTLDIERGEFVFLVGPSGSGKSTFLRLCLREETATSGQIYVLGKNVKELSARRTPKLRRQVGRVFQDFRLLEDKNVFDNVALAMQVIGKPRHHIRTAVPEALEMVGLDGKEKRKMTELSGGELQRVAIARAMVNRPKLLLADEPTGNLDRKTAGGIMSLLDRINRKGTTVVMATHAYDIVNEMRKRVVTLSDGVVVSDQERGIYGKGGQA</sequence>
<keyword evidence="14" id="KW-1185">Reference proteome</keyword>
<evidence type="ECO:0000256" key="5">
    <source>
        <dbReference type="ARBA" id="ARBA00022741"/>
    </source>
</evidence>
<feature type="domain" description="ABC transporter" evidence="12">
    <location>
        <begin position="2"/>
        <end position="231"/>
    </location>
</feature>
<evidence type="ECO:0000256" key="9">
    <source>
        <dbReference type="ARBA" id="ARBA00054718"/>
    </source>
</evidence>
<dbReference type="GO" id="GO:0051301">
    <property type="term" value="P:cell division"/>
    <property type="evidence" value="ECO:0007669"/>
    <property type="project" value="UniProtKB-UniRule"/>
</dbReference>
<dbReference type="InterPro" id="IPR003439">
    <property type="entry name" value="ABC_transporter-like_ATP-bd"/>
</dbReference>
<keyword evidence="4 11" id="KW-0132">Cell division</keyword>
<dbReference type="InterPro" id="IPR003593">
    <property type="entry name" value="AAA+_ATPase"/>
</dbReference>
<name>A0A3S9PX07_9ACTO</name>
<dbReference type="Pfam" id="PF00005">
    <property type="entry name" value="ABC_tran"/>
    <property type="match status" value="1"/>
</dbReference>
<dbReference type="EMBL" id="CP034593">
    <property type="protein sequence ID" value="AZQ76876.1"/>
    <property type="molecule type" value="Genomic_DNA"/>
</dbReference>
<dbReference type="SUPFAM" id="SSF52540">
    <property type="entry name" value="P-loop containing nucleoside triphosphate hydrolases"/>
    <property type="match status" value="1"/>
</dbReference>
<evidence type="ECO:0000313" key="14">
    <source>
        <dbReference type="Proteomes" id="UP000280344"/>
    </source>
</evidence>
<accession>A0A3S9PX07</accession>
<reference evidence="13 14" key="1">
    <citation type="submission" date="2018-12" db="EMBL/GenBank/DDBJ databases">
        <title>Complete genome sequence of Flaviflexus sp. H23T48.</title>
        <authorList>
            <person name="Bae J.-W."/>
            <person name="Lee J.-Y."/>
        </authorList>
    </citation>
    <scope>NUCLEOTIDE SEQUENCE [LARGE SCALE GENOMIC DNA]</scope>
    <source>
        <strain evidence="13 14">H23T48</strain>
    </source>
</reference>
<evidence type="ECO:0000256" key="1">
    <source>
        <dbReference type="ARBA" id="ARBA00005417"/>
    </source>
</evidence>
<dbReference type="Proteomes" id="UP000280344">
    <property type="component" value="Chromosome"/>
</dbReference>
<evidence type="ECO:0000313" key="13">
    <source>
        <dbReference type="EMBL" id="AZQ76876.1"/>
    </source>
</evidence>
<evidence type="ECO:0000256" key="3">
    <source>
        <dbReference type="ARBA" id="ARBA00022475"/>
    </source>
</evidence>
<keyword evidence="6 11" id="KW-0067">ATP-binding</keyword>
<evidence type="ECO:0000256" key="7">
    <source>
        <dbReference type="ARBA" id="ARBA00023136"/>
    </source>
</evidence>
<dbReference type="GO" id="GO:0005524">
    <property type="term" value="F:ATP binding"/>
    <property type="evidence" value="ECO:0007669"/>
    <property type="project" value="UniProtKB-UniRule"/>
</dbReference>
<dbReference type="GO" id="GO:0016887">
    <property type="term" value="F:ATP hydrolysis activity"/>
    <property type="evidence" value="ECO:0007669"/>
    <property type="project" value="InterPro"/>
</dbReference>
<evidence type="ECO:0000256" key="11">
    <source>
        <dbReference type="RuleBase" id="RU365094"/>
    </source>
</evidence>
<keyword evidence="5 11" id="KW-0547">Nucleotide-binding</keyword>
<evidence type="ECO:0000256" key="2">
    <source>
        <dbReference type="ARBA" id="ARBA00020019"/>
    </source>
</evidence>
<dbReference type="OrthoDB" id="9802264at2"/>
<dbReference type="PROSITE" id="PS50893">
    <property type="entry name" value="ABC_TRANSPORTER_2"/>
    <property type="match status" value="1"/>
</dbReference>